<proteinExistence type="predicted"/>
<name>A0AA39QTB4_9LECA</name>
<accession>A0AA39QTB4</accession>
<dbReference type="Proteomes" id="UP001166286">
    <property type="component" value="Unassembled WGS sequence"/>
</dbReference>
<comment type="caution">
    <text evidence="3">The sequence shown here is derived from an EMBL/GenBank/DDBJ whole genome shotgun (WGS) entry which is preliminary data.</text>
</comment>
<organism evidence="3 4">
    <name type="scientific">Cladonia borealis</name>
    <dbReference type="NCBI Taxonomy" id="184061"/>
    <lineage>
        <taxon>Eukaryota</taxon>
        <taxon>Fungi</taxon>
        <taxon>Dikarya</taxon>
        <taxon>Ascomycota</taxon>
        <taxon>Pezizomycotina</taxon>
        <taxon>Lecanoromycetes</taxon>
        <taxon>OSLEUM clade</taxon>
        <taxon>Lecanoromycetidae</taxon>
        <taxon>Lecanorales</taxon>
        <taxon>Lecanorineae</taxon>
        <taxon>Cladoniaceae</taxon>
        <taxon>Cladonia</taxon>
    </lineage>
</organism>
<protein>
    <submittedName>
        <fullName evidence="3">Uncharacterized protein</fullName>
    </submittedName>
</protein>
<keyword evidence="2" id="KW-1133">Transmembrane helix</keyword>
<keyword evidence="2" id="KW-0812">Transmembrane</keyword>
<keyword evidence="4" id="KW-1185">Reference proteome</keyword>
<evidence type="ECO:0000313" key="3">
    <source>
        <dbReference type="EMBL" id="KAK0508780.1"/>
    </source>
</evidence>
<feature type="compositionally biased region" description="Polar residues" evidence="1">
    <location>
        <begin position="59"/>
        <end position="78"/>
    </location>
</feature>
<reference evidence="3" key="1">
    <citation type="submission" date="2023-03" db="EMBL/GenBank/DDBJ databases">
        <title>Complete genome of Cladonia borealis.</title>
        <authorList>
            <person name="Park H."/>
        </authorList>
    </citation>
    <scope>NUCLEOTIDE SEQUENCE</scope>
    <source>
        <strain evidence="3">ANT050790</strain>
    </source>
</reference>
<feature type="compositionally biased region" description="Basic and acidic residues" evidence="1">
    <location>
        <begin position="99"/>
        <end position="119"/>
    </location>
</feature>
<gene>
    <name evidence="3" type="ORF">JMJ35_009056</name>
</gene>
<evidence type="ECO:0000256" key="2">
    <source>
        <dbReference type="SAM" id="Phobius"/>
    </source>
</evidence>
<keyword evidence="2" id="KW-0472">Membrane</keyword>
<evidence type="ECO:0000313" key="4">
    <source>
        <dbReference type="Proteomes" id="UP001166286"/>
    </source>
</evidence>
<feature type="region of interest" description="Disordered" evidence="1">
    <location>
        <begin position="95"/>
        <end position="140"/>
    </location>
</feature>
<evidence type="ECO:0000256" key="1">
    <source>
        <dbReference type="SAM" id="MobiDB-lite"/>
    </source>
</evidence>
<sequence>MPLDISLNSAEILMTAIYGTAATIIGVVGIYQGRRAWMTWYAHHHGQESHGADIELGQPASQPTTLPSGSTERGATLDSSNIIYEEHPVAVSVLPQAAEGDHVIDSQDHTHTLSPRREASSTQSPSSLPHIIVESHEVPA</sequence>
<feature type="region of interest" description="Disordered" evidence="1">
    <location>
        <begin position="48"/>
        <end position="78"/>
    </location>
</feature>
<dbReference type="EMBL" id="JAFEKC020000020">
    <property type="protein sequence ID" value="KAK0508780.1"/>
    <property type="molecule type" value="Genomic_DNA"/>
</dbReference>
<dbReference type="AlphaFoldDB" id="A0AA39QTB4"/>
<feature type="transmembrane region" description="Helical" evidence="2">
    <location>
        <begin position="12"/>
        <end position="31"/>
    </location>
</feature>